<accession>A0A180GF89</accession>
<feature type="region of interest" description="Disordered" evidence="1">
    <location>
        <begin position="220"/>
        <end position="275"/>
    </location>
</feature>
<evidence type="ECO:0000313" key="4">
    <source>
        <dbReference type="Proteomes" id="UP000005240"/>
    </source>
</evidence>
<dbReference type="EnsemblFungi" id="PTTG_07136-t43_1">
    <property type="protein sequence ID" value="PTTG_07136-t43_1-p1"/>
    <property type="gene ID" value="PTTG_07136"/>
</dbReference>
<proteinExistence type="predicted"/>
<feature type="compositionally biased region" description="Polar residues" evidence="1">
    <location>
        <begin position="221"/>
        <end position="240"/>
    </location>
</feature>
<keyword evidence="4" id="KW-1185">Reference proteome</keyword>
<reference evidence="3 4" key="3">
    <citation type="journal article" date="2017" name="G3 (Bethesda)">
        <title>Comparative analysis highlights variable genome content of wheat rusts and divergence of the mating loci.</title>
        <authorList>
            <person name="Cuomo C.A."/>
            <person name="Bakkeren G."/>
            <person name="Khalil H.B."/>
            <person name="Panwar V."/>
            <person name="Joly D."/>
            <person name="Linning R."/>
            <person name="Sakthikumar S."/>
            <person name="Song X."/>
            <person name="Adiconis X."/>
            <person name="Fan L."/>
            <person name="Goldberg J.M."/>
            <person name="Levin J.Z."/>
            <person name="Young S."/>
            <person name="Zeng Q."/>
            <person name="Anikster Y."/>
            <person name="Bruce M."/>
            <person name="Wang M."/>
            <person name="Yin C."/>
            <person name="McCallum B."/>
            <person name="Szabo L.J."/>
            <person name="Hulbert S."/>
            <person name="Chen X."/>
            <person name="Fellers J.P."/>
        </authorList>
    </citation>
    <scope>NUCLEOTIDE SEQUENCE</scope>
    <source>
        <strain evidence="3">isolate 1-1 / race 1 (BBBD)</strain>
        <strain evidence="4">Isolate 1-1 / race 1 (BBBD)</strain>
    </source>
</reference>
<evidence type="ECO:0000313" key="2">
    <source>
        <dbReference type="EMBL" id="OAV91244.1"/>
    </source>
</evidence>
<feature type="region of interest" description="Disordered" evidence="1">
    <location>
        <begin position="154"/>
        <end position="191"/>
    </location>
</feature>
<reference evidence="2" key="2">
    <citation type="submission" date="2016-05" db="EMBL/GenBank/DDBJ databases">
        <title>Comparative analysis highlights variable genome content of wheat rusts and divergence of the mating loci.</title>
        <authorList>
            <person name="Cuomo C.A."/>
            <person name="Bakkeren G."/>
            <person name="Szabo L."/>
            <person name="Khalil H."/>
            <person name="Joly D."/>
            <person name="Goldberg J."/>
            <person name="Young S."/>
            <person name="Zeng Q."/>
            <person name="Fellers J."/>
        </authorList>
    </citation>
    <scope>NUCLEOTIDE SEQUENCE [LARGE SCALE GENOMIC DNA]</scope>
    <source>
        <strain evidence="2">1-1 BBBD Race 1</strain>
    </source>
</reference>
<evidence type="ECO:0000313" key="3">
    <source>
        <dbReference type="EnsemblFungi" id="PTTG_07136-t43_1-p1"/>
    </source>
</evidence>
<sequence>MKFTSLIKICRPQSSPVKPDGFRSMKTLHHPRPAQNRRRRAAEERLDQGVLPTQPRFRRCLACPQQWRFSIASDRSTLDKPKLPPDFQEASLNVLPVNVEQETVEAAVGLLGLGHTRPVKLVSQPKDHHKPQPIKPLEDQTRALITKTLGADAQLSSSRSNLPAKPPAPTFSQSLLTHAVPNPPVQKTTSRSISAALAAHLDHSHSPNHAAISVIQLPLPTASSSSDPNRPGTGPSSSRTRPLDCLDSALPSRKKQKVGDPPARAAVPRPHLLDPNSAIRTSFVGKACVITLAPLTPPP</sequence>
<dbReference type="Proteomes" id="UP000005240">
    <property type="component" value="Unassembled WGS sequence"/>
</dbReference>
<evidence type="ECO:0000256" key="1">
    <source>
        <dbReference type="SAM" id="MobiDB-lite"/>
    </source>
</evidence>
<protein>
    <submittedName>
        <fullName evidence="2 3">Uncharacterized protein</fullName>
    </submittedName>
</protein>
<organism evidence="2">
    <name type="scientific">Puccinia triticina (isolate 1-1 / race 1 (BBBD))</name>
    <name type="common">Brown leaf rust fungus</name>
    <dbReference type="NCBI Taxonomy" id="630390"/>
    <lineage>
        <taxon>Eukaryota</taxon>
        <taxon>Fungi</taxon>
        <taxon>Dikarya</taxon>
        <taxon>Basidiomycota</taxon>
        <taxon>Pucciniomycotina</taxon>
        <taxon>Pucciniomycetes</taxon>
        <taxon>Pucciniales</taxon>
        <taxon>Pucciniaceae</taxon>
        <taxon>Puccinia</taxon>
    </lineage>
</organism>
<dbReference type="VEuPathDB" id="FungiDB:PTTG_07136"/>
<feature type="compositionally biased region" description="Basic residues" evidence="1">
    <location>
        <begin position="26"/>
        <end position="40"/>
    </location>
</feature>
<reference evidence="2" key="1">
    <citation type="submission" date="2009-11" db="EMBL/GenBank/DDBJ databases">
        <authorList>
            <consortium name="The Broad Institute Genome Sequencing Platform"/>
            <person name="Ward D."/>
            <person name="Feldgarden M."/>
            <person name="Earl A."/>
            <person name="Young S.K."/>
            <person name="Zeng Q."/>
            <person name="Koehrsen M."/>
            <person name="Alvarado L."/>
            <person name="Berlin A."/>
            <person name="Bochicchio J."/>
            <person name="Borenstein D."/>
            <person name="Chapman S.B."/>
            <person name="Chen Z."/>
            <person name="Engels R."/>
            <person name="Freedman E."/>
            <person name="Gellesch M."/>
            <person name="Goldberg J."/>
            <person name="Griggs A."/>
            <person name="Gujja S."/>
            <person name="Heilman E."/>
            <person name="Heiman D."/>
            <person name="Hepburn T."/>
            <person name="Howarth C."/>
            <person name="Jen D."/>
            <person name="Larson L."/>
            <person name="Lewis B."/>
            <person name="Mehta T."/>
            <person name="Park D."/>
            <person name="Pearson M."/>
            <person name="Roberts A."/>
            <person name="Saif S."/>
            <person name="Shea T."/>
            <person name="Shenoy N."/>
            <person name="Sisk P."/>
            <person name="Stolte C."/>
            <person name="Sykes S."/>
            <person name="Thomson T."/>
            <person name="Walk T."/>
            <person name="White J."/>
            <person name="Yandava C."/>
            <person name="Izard J."/>
            <person name="Baranova O.V."/>
            <person name="Blanton J.M."/>
            <person name="Tanner A.C."/>
            <person name="Dewhirst F.E."/>
            <person name="Haas B."/>
            <person name="Nusbaum C."/>
            <person name="Birren B."/>
        </authorList>
    </citation>
    <scope>NUCLEOTIDE SEQUENCE [LARGE SCALE GENOMIC DNA]</scope>
    <source>
        <strain evidence="2">1-1 BBBD Race 1</strain>
    </source>
</reference>
<feature type="region of interest" description="Disordered" evidence="1">
    <location>
        <begin position="14"/>
        <end position="45"/>
    </location>
</feature>
<dbReference type="EMBL" id="ADAS02000084">
    <property type="protein sequence ID" value="OAV91244.1"/>
    <property type="molecule type" value="Genomic_DNA"/>
</dbReference>
<name>A0A180GF89_PUCT1</name>
<gene>
    <name evidence="2" type="ORF">PTTG_07136</name>
</gene>
<dbReference type="AlphaFoldDB" id="A0A180GF89"/>
<reference evidence="3" key="4">
    <citation type="submission" date="2025-05" db="UniProtKB">
        <authorList>
            <consortium name="EnsemblFungi"/>
        </authorList>
    </citation>
    <scope>IDENTIFICATION</scope>
    <source>
        <strain evidence="3">isolate 1-1 / race 1 (BBBD)</strain>
    </source>
</reference>